<proteinExistence type="predicted"/>
<dbReference type="OrthoDB" id="5091461at2759"/>
<sequence length="220" mass="25567">MCERRTKKYACSRCSNFMFISTPREIDCQWKGRGKCCGRLEQIDVIKCEPALCTRCSSFPANPLPFVDKPDVPPLAEHDVRRSYSLMNKKEQDHYIRDSSLQKTRKTYLTGATNPAQEERNAELNWILSRWLTRRPELMKIKEPTDEAKEDAKNELEDDAKQETKEDPEDNTNNESKQESKEESEEEDKKGSGEDFRKEPEDTKSNKRSKKGPKAKRKGN</sequence>
<feature type="compositionally biased region" description="Basic and acidic residues" evidence="1">
    <location>
        <begin position="176"/>
        <end position="205"/>
    </location>
</feature>
<dbReference type="GeneID" id="37259990"/>
<dbReference type="AlphaFoldDB" id="A0A2L2TBD1"/>
<accession>A0A2L2TBD1</accession>
<dbReference type="RefSeq" id="XP_025591989.1">
    <property type="nucleotide sequence ID" value="XM_025737094.1"/>
</dbReference>
<evidence type="ECO:0000313" key="2">
    <source>
        <dbReference type="EMBL" id="CEI68274.1"/>
    </source>
</evidence>
<reference evidence="3" key="1">
    <citation type="submission" date="2014-10" db="EMBL/GenBank/DDBJ databases">
        <authorList>
            <person name="King R."/>
        </authorList>
    </citation>
    <scope>NUCLEOTIDE SEQUENCE [LARGE SCALE GENOMIC DNA]</scope>
    <source>
        <strain evidence="3">A3/5</strain>
    </source>
</reference>
<evidence type="ECO:0000256" key="1">
    <source>
        <dbReference type="SAM" id="MobiDB-lite"/>
    </source>
</evidence>
<protein>
    <submittedName>
        <fullName evidence="2">Uncharacterized protein</fullName>
    </submittedName>
</protein>
<feature type="region of interest" description="Disordered" evidence="1">
    <location>
        <begin position="142"/>
        <end position="220"/>
    </location>
</feature>
<organism evidence="2 3">
    <name type="scientific">Fusarium venenatum</name>
    <dbReference type="NCBI Taxonomy" id="56646"/>
    <lineage>
        <taxon>Eukaryota</taxon>
        <taxon>Fungi</taxon>
        <taxon>Dikarya</taxon>
        <taxon>Ascomycota</taxon>
        <taxon>Pezizomycotina</taxon>
        <taxon>Sordariomycetes</taxon>
        <taxon>Hypocreomycetidae</taxon>
        <taxon>Hypocreales</taxon>
        <taxon>Nectriaceae</taxon>
        <taxon>Fusarium</taxon>
    </lineage>
</organism>
<dbReference type="Proteomes" id="UP000245910">
    <property type="component" value="Chromosome III"/>
</dbReference>
<keyword evidence="3" id="KW-1185">Reference proteome</keyword>
<feature type="compositionally biased region" description="Basic and acidic residues" evidence="1">
    <location>
        <begin position="142"/>
        <end position="165"/>
    </location>
</feature>
<dbReference type="KEGG" id="fvn:FVRRES_08351"/>
<dbReference type="EMBL" id="LN649231">
    <property type="protein sequence ID" value="CEI68274.1"/>
    <property type="molecule type" value="Genomic_DNA"/>
</dbReference>
<feature type="compositionally biased region" description="Basic residues" evidence="1">
    <location>
        <begin position="206"/>
        <end position="220"/>
    </location>
</feature>
<evidence type="ECO:0000313" key="3">
    <source>
        <dbReference type="Proteomes" id="UP000245910"/>
    </source>
</evidence>
<name>A0A2L2TBD1_9HYPO</name>